<keyword evidence="2" id="KW-1185">Reference proteome</keyword>
<dbReference type="AlphaFoldDB" id="A0A5B7JIB0"/>
<protein>
    <submittedName>
        <fullName evidence="1">Uncharacterized protein</fullName>
    </submittedName>
</protein>
<accession>A0A5B7JIB0</accession>
<sequence>MINFTPWTWTWASNTFLDESRAPGKIATYTCLDNYVEGVSRPEAERTTSGTATCNDGTPPAWSIIPEVPCQCEYLPACIVQALNSEHLIPVCIYAFILSISSASRR</sequence>
<dbReference type="EMBL" id="VSRR010099112">
    <property type="protein sequence ID" value="MPC94569.1"/>
    <property type="molecule type" value="Genomic_DNA"/>
</dbReference>
<dbReference type="Proteomes" id="UP000324222">
    <property type="component" value="Unassembled WGS sequence"/>
</dbReference>
<organism evidence="1 2">
    <name type="scientific">Portunus trituberculatus</name>
    <name type="common">Swimming crab</name>
    <name type="synonym">Neptunus trituberculatus</name>
    <dbReference type="NCBI Taxonomy" id="210409"/>
    <lineage>
        <taxon>Eukaryota</taxon>
        <taxon>Metazoa</taxon>
        <taxon>Ecdysozoa</taxon>
        <taxon>Arthropoda</taxon>
        <taxon>Crustacea</taxon>
        <taxon>Multicrustacea</taxon>
        <taxon>Malacostraca</taxon>
        <taxon>Eumalacostraca</taxon>
        <taxon>Eucarida</taxon>
        <taxon>Decapoda</taxon>
        <taxon>Pleocyemata</taxon>
        <taxon>Brachyura</taxon>
        <taxon>Eubrachyura</taxon>
        <taxon>Portunoidea</taxon>
        <taxon>Portunidae</taxon>
        <taxon>Portuninae</taxon>
        <taxon>Portunus</taxon>
    </lineage>
</organism>
<reference evidence="1 2" key="1">
    <citation type="submission" date="2019-05" db="EMBL/GenBank/DDBJ databases">
        <title>Another draft genome of Portunus trituberculatus and its Hox gene families provides insights of decapod evolution.</title>
        <authorList>
            <person name="Jeong J.-H."/>
            <person name="Song I."/>
            <person name="Kim S."/>
            <person name="Choi T."/>
            <person name="Kim D."/>
            <person name="Ryu S."/>
            <person name="Kim W."/>
        </authorList>
    </citation>
    <scope>NUCLEOTIDE SEQUENCE [LARGE SCALE GENOMIC DNA]</scope>
    <source>
        <tissue evidence="1">Muscle</tissue>
    </source>
</reference>
<name>A0A5B7JIB0_PORTR</name>
<evidence type="ECO:0000313" key="2">
    <source>
        <dbReference type="Proteomes" id="UP000324222"/>
    </source>
</evidence>
<evidence type="ECO:0000313" key="1">
    <source>
        <dbReference type="EMBL" id="MPC94569.1"/>
    </source>
</evidence>
<gene>
    <name evidence="1" type="ORF">E2C01_089743</name>
</gene>
<proteinExistence type="predicted"/>
<comment type="caution">
    <text evidence="1">The sequence shown here is derived from an EMBL/GenBank/DDBJ whole genome shotgun (WGS) entry which is preliminary data.</text>
</comment>